<keyword evidence="4 6" id="KW-1133">Transmembrane helix</keyword>
<gene>
    <name evidence="7" type="ORF">LIZ65_07435</name>
</gene>
<evidence type="ECO:0000256" key="5">
    <source>
        <dbReference type="ARBA" id="ARBA00023136"/>
    </source>
</evidence>
<dbReference type="InterPro" id="IPR001123">
    <property type="entry name" value="LeuE-type"/>
</dbReference>
<evidence type="ECO:0000256" key="6">
    <source>
        <dbReference type="SAM" id="Phobius"/>
    </source>
</evidence>
<evidence type="ECO:0000313" key="7">
    <source>
        <dbReference type="EMBL" id="MCB7387120.1"/>
    </source>
</evidence>
<comment type="caution">
    <text evidence="7">The sequence shown here is derived from an EMBL/GenBank/DDBJ whole genome shotgun (WGS) entry which is preliminary data.</text>
</comment>
<evidence type="ECO:0000256" key="2">
    <source>
        <dbReference type="ARBA" id="ARBA00022475"/>
    </source>
</evidence>
<feature type="transmembrane region" description="Helical" evidence="6">
    <location>
        <begin position="181"/>
        <end position="199"/>
    </location>
</feature>
<feature type="transmembrane region" description="Helical" evidence="6">
    <location>
        <begin position="68"/>
        <end position="87"/>
    </location>
</feature>
<sequence>MASFILRGILIGLLFGMPAGVVGAMTAQRTLNYGMKAGLLTGLGSSAADCLYAYVGVFGLTLVSDFLLRYQSIINLAGGCLILGMGIRMLLIKTSRPENTTAPAKGIWLFVSSFAVGITNPAAILTFLFAFSWFGIDGQTGQANGIGVVYGVFAGTFLWWILLSGGVLLFKKKARNPRFYIMNRVFGSILIFFGAVVLIRNF</sequence>
<evidence type="ECO:0000313" key="8">
    <source>
        <dbReference type="Proteomes" id="UP001299546"/>
    </source>
</evidence>
<dbReference type="EMBL" id="JAJCIS010000003">
    <property type="protein sequence ID" value="MCB7387120.1"/>
    <property type="molecule type" value="Genomic_DNA"/>
</dbReference>
<dbReference type="Proteomes" id="UP001299546">
    <property type="component" value="Unassembled WGS sequence"/>
</dbReference>
<organism evidence="7 8">
    <name type="scientific">Bariatricus massiliensis</name>
    <dbReference type="NCBI Taxonomy" id="1745713"/>
    <lineage>
        <taxon>Bacteria</taxon>
        <taxon>Bacillati</taxon>
        <taxon>Bacillota</taxon>
        <taxon>Clostridia</taxon>
        <taxon>Lachnospirales</taxon>
        <taxon>Lachnospiraceae</taxon>
        <taxon>Bariatricus</taxon>
    </lineage>
</organism>
<keyword evidence="2" id="KW-1003">Cell membrane</keyword>
<evidence type="ECO:0000256" key="3">
    <source>
        <dbReference type="ARBA" id="ARBA00022692"/>
    </source>
</evidence>
<feature type="transmembrane region" description="Helical" evidence="6">
    <location>
        <begin position="148"/>
        <end position="169"/>
    </location>
</feature>
<evidence type="ECO:0000256" key="1">
    <source>
        <dbReference type="ARBA" id="ARBA00004651"/>
    </source>
</evidence>
<protein>
    <submittedName>
        <fullName evidence="7">LysE family transporter</fullName>
    </submittedName>
</protein>
<name>A0ABS8DFC5_9FIRM</name>
<dbReference type="PANTHER" id="PTHR30086:SF20">
    <property type="entry name" value="ARGININE EXPORTER PROTEIN ARGO-RELATED"/>
    <property type="match status" value="1"/>
</dbReference>
<evidence type="ECO:0000256" key="4">
    <source>
        <dbReference type="ARBA" id="ARBA00022989"/>
    </source>
</evidence>
<comment type="subcellular location">
    <subcellularLocation>
        <location evidence="1">Cell membrane</location>
        <topology evidence="1">Multi-pass membrane protein</topology>
    </subcellularLocation>
</comment>
<feature type="transmembrane region" description="Helical" evidence="6">
    <location>
        <begin position="39"/>
        <end position="62"/>
    </location>
</feature>
<feature type="transmembrane region" description="Helical" evidence="6">
    <location>
        <begin position="6"/>
        <end position="27"/>
    </location>
</feature>
<feature type="transmembrane region" description="Helical" evidence="6">
    <location>
        <begin position="107"/>
        <end position="136"/>
    </location>
</feature>
<reference evidence="7 8" key="1">
    <citation type="submission" date="2021-10" db="EMBL/GenBank/DDBJ databases">
        <title>Collection of gut derived symbiotic bacterial strains cultured from healthy donors.</title>
        <authorList>
            <person name="Lin H."/>
            <person name="Littmann E."/>
            <person name="Kohout C."/>
            <person name="Pamer E.G."/>
        </authorList>
    </citation>
    <scope>NUCLEOTIDE SEQUENCE [LARGE SCALE GENOMIC DNA]</scope>
    <source>
        <strain evidence="7 8">DFI.1.165</strain>
    </source>
</reference>
<keyword evidence="3 6" id="KW-0812">Transmembrane</keyword>
<proteinExistence type="predicted"/>
<keyword evidence="5 6" id="KW-0472">Membrane</keyword>
<accession>A0ABS8DFC5</accession>
<dbReference type="PANTHER" id="PTHR30086">
    <property type="entry name" value="ARGININE EXPORTER PROTEIN ARGO"/>
    <property type="match status" value="1"/>
</dbReference>
<dbReference type="RefSeq" id="WP_066733837.1">
    <property type="nucleotide sequence ID" value="NZ_JAJCIQ010000003.1"/>
</dbReference>
<dbReference type="Pfam" id="PF01810">
    <property type="entry name" value="LysE"/>
    <property type="match status" value="1"/>
</dbReference>
<keyword evidence="8" id="KW-1185">Reference proteome</keyword>